<evidence type="ECO:0008006" key="3">
    <source>
        <dbReference type="Google" id="ProtNLM"/>
    </source>
</evidence>
<evidence type="ECO:0000313" key="1">
    <source>
        <dbReference type="EMBL" id="SMC55486.1"/>
    </source>
</evidence>
<sequence>MYKHVCKFCGKLQMLKDRKARCYCPCKTGMNKMTVLAPNLKDLRFQYGVSQSKVATALGLTISQVRFEERKQEISFELADKFIESFSKPPQEPE</sequence>
<dbReference type="EMBL" id="FWXI01000005">
    <property type="protein sequence ID" value="SMC55486.1"/>
    <property type="molecule type" value="Genomic_DNA"/>
</dbReference>
<proteinExistence type="predicted"/>
<dbReference type="AlphaFoldDB" id="A0A1W2A4B7"/>
<evidence type="ECO:0000313" key="2">
    <source>
        <dbReference type="Proteomes" id="UP000192738"/>
    </source>
</evidence>
<dbReference type="CDD" id="cd00093">
    <property type="entry name" value="HTH_XRE"/>
    <property type="match status" value="1"/>
</dbReference>
<dbReference type="InterPro" id="IPR001387">
    <property type="entry name" value="Cro/C1-type_HTH"/>
</dbReference>
<reference evidence="1 2" key="1">
    <citation type="submission" date="2017-04" db="EMBL/GenBank/DDBJ databases">
        <authorList>
            <person name="Afonso C.L."/>
            <person name="Miller P.J."/>
            <person name="Scott M.A."/>
            <person name="Spackman E."/>
            <person name="Goraichik I."/>
            <person name="Dimitrov K.M."/>
            <person name="Suarez D.L."/>
            <person name="Swayne D.E."/>
        </authorList>
    </citation>
    <scope>NUCLEOTIDE SEQUENCE [LARGE SCALE GENOMIC DNA]</scope>
    <source>
        <strain evidence="1 2">DSM 5090</strain>
    </source>
</reference>
<keyword evidence="2" id="KW-1185">Reference proteome</keyword>
<organism evidence="1 2">
    <name type="scientific">Sporomusa malonica</name>
    <dbReference type="NCBI Taxonomy" id="112901"/>
    <lineage>
        <taxon>Bacteria</taxon>
        <taxon>Bacillati</taxon>
        <taxon>Bacillota</taxon>
        <taxon>Negativicutes</taxon>
        <taxon>Selenomonadales</taxon>
        <taxon>Sporomusaceae</taxon>
        <taxon>Sporomusa</taxon>
    </lineage>
</organism>
<name>A0A1W2A4B7_9FIRM</name>
<dbReference type="GO" id="GO:0003677">
    <property type="term" value="F:DNA binding"/>
    <property type="evidence" value="ECO:0007669"/>
    <property type="project" value="InterPro"/>
</dbReference>
<dbReference type="SUPFAM" id="SSF47413">
    <property type="entry name" value="lambda repressor-like DNA-binding domains"/>
    <property type="match status" value="1"/>
</dbReference>
<dbReference type="Proteomes" id="UP000192738">
    <property type="component" value="Unassembled WGS sequence"/>
</dbReference>
<accession>A0A1W2A4B7</accession>
<dbReference type="RefSeq" id="WP_084574950.1">
    <property type="nucleotide sequence ID" value="NZ_CP155572.1"/>
</dbReference>
<gene>
    <name evidence="1" type="ORF">SAMN04488500_1053</name>
</gene>
<dbReference type="InterPro" id="IPR010982">
    <property type="entry name" value="Lambda_DNA-bd_dom_sf"/>
</dbReference>
<protein>
    <recommendedName>
        <fullName evidence="3">Helix-turn-helix</fullName>
    </recommendedName>
</protein>